<name>A0AAV9G7C7_9PEZI</name>
<dbReference type="AlphaFoldDB" id="A0AAV9G7C7"/>
<feature type="compositionally biased region" description="Basic residues" evidence="1">
    <location>
        <begin position="356"/>
        <end position="365"/>
    </location>
</feature>
<sequence>MDTMLDSHEDTTTTDYDSGDSGRVGYAYEGGKATVNSKQLAKAASPRRKPKSRSPKGKPLTSNACYACGAPQSLPGSDPDINESTEFEEDTDVEGNVEHRCRPTRRRLSGPEETDAREDKNRGSDRSQQSDSKKSTKRVARKRTPYIEEYPEDEAQRPVILLKEHKLPRRFSASDAKSAAQDSVEDHKDVGASSRGRSPTGKRLPAWAAQGVQPPKKQTMPKRRRSGFQAVPGGKFSDSELGSSESESEQSPIKALEPSPPRRHTLEASPPSRKAIEESPPRRKGLEESPRRRQSRGSHPQADLPSAVARSSAWTQQPQYSSSWPMQSGSQYQPSQARPEHGYESEDESEDAADHHRSHVLHTKQHIAPGRSQQTTSQQQQQQPQHRQQPHHQQQQQYQHQQQHIHAGHHQVQAPRPISNEAPRRPTRERDETPQPPNPRSRQPRPPRPIIARTVVSQRSMANMDRAGTGRDSVAASLCEIWRGRPEDWESPYASSEGEYASDLDGERIPTMRMIEGSPPRCRREPSIASFYSRRERNPSTTRARVQRPTEATAGFLRRSDALAMGPAAWERCESPERMPDDEMHLELSRHRGVSRARSRWTVVEYGGRGRSPSPAPPVRRWTFDTSGFRGRSRSRGPAPVFSARKTREFLSPKPKRAEKFDFDAWGRERASRSMLALGLGLA</sequence>
<proteinExistence type="predicted"/>
<accession>A0AAV9G7C7</accession>
<organism evidence="2 3">
    <name type="scientific">Podospora aff. communis PSN243</name>
    <dbReference type="NCBI Taxonomy" id="3040156"/>
    <lineage>
        <taxon>Eukaryota</taxon>
        <taxon>Fungi</taxon>
        <taxon>Dikarya</taxon>
        <taxon>Ascomycota</taxon>
        <taxon>Pezizomycotina</taxon>
        <taxon>Sordariomycetes</taxon>
        <taxon>Sordariomycetidae</taxon>
        <taxon>Sordariales</taxon>
        <taxon>Podosporaceae</taxon>
        <taxon>Podospora</taxon>
    </lineage>
</organism>
<evidence type="ECO:0000313" key="3">
    <source>
        <dbReference type="Proteomes" id="UP001321760"/>
    </source>
</evidence>
<protein>
    <submittedName>
        <fullName evidence="2">Uncharacterized protein</fullName>
    </submittedName>
</protein>
<dbReference type="Proteomes" id="UP001321760">
    <property type="component" value="Unassembled WGS sequence"/>
</dbReference>
<feature type="compositionally biased region" description="Low complexity" evidence="1">
    <location>
        <begin position="239"/>
        <end position="251"/>
    </location>
</feature>
<feature type="compositionally biased region" description="Low complexity" evidence="1">
    <location>
        <begin position="173"/>
        <end position="182"/>
    </location>
</feature>
<keyword evidence="3" id="KW-1185">Reference proteome</keyword>
<feature type="compositionally biased region" description="Basic and acidic residues" evidence="1">
    <location>
        <begin position="1"/>
        <end position="11"/>
    </location>
</feature>
<feature type="compositionally biased region" description="Acidic residues" evidence="1">
    <location>
        <begin position="80"/>
        <end position="95"/>
    </location>
</feature>
<feature type="region of interest" description="Disordered" evidence="1">
    <location>
        <begin position="626"/>
        <end position="649"/>
    </location>
</feature>
<dbReference type="EMBL" id="MU865988">
    <property type="protein sequence ID" value="KAK4443697.1"/>
    <property type="molecule type" value="Genomic_DNA"/>
</dbReference>
<feature type="compositionally biased region" description="Basic residues" evidence="1">
    <location>
        <begin position="135"/>
        <end position="144"/>
    </location>
</feature>
<feature type="compositionally biased region" description="Basic residues" evidence="1">
    <location>
        <begin position="45"/>
        <end position="56"/>
    </location>
</feature>
<evidence type="ECO:0000256" key="1">
    <source>
        <dbReference type="SAM" id="MobiDB-lite"/>
    </source>
</evidence>
<feature type="compositionally biased region" description="Pro residues" evidence="1">
    <location>
        <begin position="434"/>
        <end position="449"/>
    </location>
</feature>
<feature type="compositionally biased region" description="Low complexity" evidence="1">
    <location>
        <begin position="373"/>
        <end position="413"/>
    </location>
</feature>
<comment type="caution">
    <text evidence="2">The sequence shown here is derived from an EMBL/GenBank/DDBJ whole genome shotgun (WGS) entry which is preliminary data.</text>
</comment>
<feature type="compositionally biased region" description="Polar residues" evidence="1">
    <location>
        <begin position="312"/>
        <end position="336"/>
    </location>
</feature>
<gene>
    <name evidence="2" type="ORF">QBC34DRAFT_199407</name>
</gene>
<feature type="compositionally biased region" description="Basic and acidic residues" evidence="1">
    <location>
        <begin position="422"/>
        <end position="433"/>
    </location>
</feature>
<reference evidence="2" key="2">
    <citation type="submission" date="2023-05" db="EMBL/GenBank/DDBJ databases">
        <authorList>
            <consortium name="Lawrence Berkeley National Laboratory"/>
            <person name="Steindorff A."/>
            <person name="Hensen N."/>
            <person name="Bonometti L."/>
            <person name="Westerberg I."/>
            <person name="Brannstrom I.O."/>
            <person name="Guillou S."/>
            <person name="Cros-Aarteil S."/>
            <person name="Calhoun S."/>
            <person name="Haridas S."/>
            <person name="Kuo A."/>
            <person name="Mondo S."/>
            <person name="Pangilinan J."/>
            <person name="Riley R."/>
            <person name="Labutti K."/>
            <person name="Andreopoulos B."/>
            <person name="Lipzen A."/>
            <person name="Chen C."/>
            <person name="Yanf M."/>
            <person name="Daum C."/>
            <person name="Ng V."/>
            <person name="Clum A."/>
            <person name="Ohm R."/>
            <person name="Martin F."/>
            <person name="Silar P."/>
            <person name="Natvig D."/>
            <person name="Lalanne C."/>
            <person name="Gautier V."/>
            <person name="Ament-Velasquez S.L."/>
            <person name="Kruys A."/>
            <person name="Hutchinson M.I."/>
            <person name="Powell A.J."/>
            <person name="Barry K."/>
            <person name="Miller A.N."/>
            <person name="Grigoriev I.V."/>
            <person name="Debuchy R."/>
            <person name="Gladieux P."/>
            <person name="Thoren M.H."/>
            <person name="Johannesson H."/>
        </authorList>
    </citation>
    <scope>NUCLEOTIDE SEQUENCE</scope>
    <source>
        <strain evidence="2">PSN243</strain>
    </source>
</reference>
<evidence type="ECO:0000313" key="2">
    <source>
        <dbReference type="EMBL" id="KAK4443697.1"/>
    </source>
</evidence>
<reference evidence="2" key="1">
    <citation type="journal article" date="2023" name="Mol. Phylogenet. Evol.">
        <title>Genome-scale phylogeny and comparative genomics of the fungal order Sordariales.</title>
        <authorList>
            <person name="Hensen N."/>
            <person name="Bonometti L."/>
            <person name="Westerberg I."/>
            <person name="Brannstrom I.O."/>
            <person name="Guillou S."/>
            <person name="Cros-Aarteil S."/>
            <person name="Calhoun S."/>
            <person name="Haridas S."/>
            <person name="Kuo A."/>
            <person name="Mondo S."/>
            <person name="Pangilinan J."/>
            <person name="Riley R."/>
            <person name="LaButti K."/>
            <person name="Andreopoulos B."/>
            <person name="Lipzen A."/>
            <person name="Chen C."/>
            <person name="Yan M."/>
            <person name="Daum C."/>
            <person name="Ng V."/>
            <person name="Clum A."/>
            <person name="Steindorff A."/>
            <person name="Ohm R.A."/>
            <person name="Martin F."/>
            <person name="Silar P."/>
            <person name="Natvig D.O."/>
            <person name="Lalanne C."/>
            <person name="Gautier V."/>
            <person name="Ament-Velasquez S.L."/>
            <person name="Kruys A."/>
            <person name="Hutchinson M.I."/>
            <person name="Powell A.J."/>
            <person name="Barry K."/>
            <person name="Miller A.N."/>
            <person name="Grigoriev I.V."/>
            <person name="Debuchy R."/>
            <person name="Gladieux P."/>
            <person name="Hiltunen Thoren M."/>
            <person name="Johannesson H."/>
        </authorList>
    </citation>
    <scope>NUCLEOTIDE SEQUENCE</scope>
    <source>
        <strain evidence="2">PSN243</strain>
    </source>
</reference>
<feature type="compositionally biased region" description="Basic and acidic residues" evidence="1">
    <location>
        <begin position="274"/>
        <end position="291"/>
    </location>
</feature>
<feature type="region of interest" description="Disordered" evidence="1">
    <location>
        <begin position="1"/>
        <end position="450"/>
    </location>
</feature>